<evidence type="ECO:0000313" key="2">
    <source>
        <dbReference type="Proteomes" id="UP000268727"/>
    </source>
</evidence>
<reference evidence="1 2" key="1">
    <citation type="submission" date="2018-11" db="EMBL/GenBank/DDBJ databases">
        <title>Sequencing the genomes of 1000 actinobacteria strains.</title>
        <authorList>
            <person name="Klenk H.-P."/>
        </authorList>
    </citation>
    <scope>NUCLEOTIDE SEQUENCE [LARGE SCALE GENOMIC DNA]</scope>
    <source>
        <strain evidence="1 2">DSM 44231</strain>
    </source>
</reference>
<proteinExistence type="predicted"/>
<protein>
    <submittedName>
        <fullName evidence="1">Uncharacterized protein</fullName>
    </submittedName>
</protein>
<sequence length="60" mass="6072">MPPEERVAMINSLRTASTILPTAVRALAPAVLGPAGSASAGVLDVTCTPPSSRATSTPRR</sequence>
<dbReference type="Proteomes" id="UP000268727">
    <property type="component" value="Unassembled WGS sequence"/>
</dbReference>
<dbReference type="AlphaFoldDB" id="A0A3N1GXU9"/>
<organism evidence="1 2">
    <name type="scientific">Saccharothrix texasensis</name>
    <dbReference type="NCBI Taxonomy" id="103734"/>
    <lineage>
        <taxon>Bacteria</taxon>
        <taxon>Bacillati</taxon>
        <taxon>Actinomycetota</taxon>
        <taxon>Actinomycetes</taxon>
        <taxon>Pseudonocardiales</taxon>
        <taxon>Pseudonocardiaceae</taxon>
        <taxon>Saccharothrix</taxon>
    </lineage>
</organism>
<name>A0A3N1GXU9_9PSEU</name>
<gene>
    <name evidence="1" type="ORF">EDD40_0271</name>
</gene>
<evidence type="ECO:0000313" key="1">
    <source>
        <dbReference type="EMBL" id="ROP35057.1"/>
    </source>
</evidence>
<keyword evidence="2" id="KW-1185">Reference proteome</keyword>
<dbReference type="EMBL" id="RJKM01000001">
    <property type="protein sequence ID" value="ROP35057.1"/>
    <property type="molecule type" value="Genomic_DNA"/>
</dbReference>
<accession>A0A3N1GXU9</accession>
<comment type="caution">
    <text evidence="1">The sequence shown here is derived from an EMBL/GenBank/DDBJ whole genome shotgun (WGS) entry which is preliminary data.</text>
</comment>